<evidence type="ECO:0000313" key="1">
    <source>
        <dbReference type="EMBL" id="KKN32337.1"/>
    </source>
</evidence>
<name>A0A0F9Q5X4_9ZZZZ</name>
<sequence length="79" mass="9147">MTVTEALQLIEKNEHVPALNYAINYAHYALQLDQTTKDFKVQLLYVLNNMAHWRQNLLTSPTTATEIRECRTVLKKASQ</sequence>
<gene>
    <name evidence="1" type="ORF">LCGC14_0814860</name>
</gene>
<reference evidence="1" key="1">
    <citation type="journal article" date="2015" name="Nature">
        <title>Complex archaea that bridge the gap between prokaryotes and eukaryotes.</title>
        <authorList>
            <person name="Spang A."/>
            <person name="Saw J.H."/>
            <person name="Jorgensen S.L."/>
            <person name="Zaremba-Niedzwiedzka K."/>
            <person name="Martijn J."/>
            <person name="Lind A.E."/>
            <person name="van Eijk R."/>
            <person name="Schleper C."/>
            <person name="Guy L."/>
            <person name="Ettema T.J."/>
        </authorList>
    </citation>
    <scope>NUCLEOTIDE SEQUENCE</scope>
</reference>
<proteinExistence type="predicted"/>
<protein>
    <submittedName>
        <fullName evidence="1">Uncharacterized protein</fullName>
    </submittedName>
</protein>
<organism evidence="1">
    <name type="scientific">marine sediment metagenome</name>
    <dbReference type="NCBI Taxonomy" id="412755"/>
    <lineage>
        <taxon>unclassified sequences</taxon>
        <taxon>metagenomes</taxon>
        <taxon>ecological metagenomes</taxon>
    </lineage>
</organism>
<dbReference type="AlphaFoldDB" id="A0A0F9Q5X4"/>
<accession>A0A0F9Q5X4</accession>
<comment type="caution">
    <text evidence="1">The sequence shown here is derived from an EMBL/GenBank/DDBJ whole genome shotgun (WGS) entry which is preliminary data.</text>
</comment>
<dbReference type="EMBL" id="LAZR01002259">
    <property type="protein sequence ID" value="KKN32337.1"/>
    <property type="molecule type" value="Genomic_DNA"/>
</dbReference>